<reference evidence="2" key="2">
    <citation type="journal article" date="2002" name="Mol. Biol. Evol.">
        <title>Hyaloraphidium curvatum: a linear mitochondrial genome, tRNA editing, and an evolutionary link to lower fungi.</title>
        <authorList>
            <person name="Forget L."/>
            <person name="Ustinova J."/>
            <person name="Wang Z."/>
            <person name="Huss V.A."/>
            <person name="Franz Lang B."/>
        </authorList>
    </citation>
    <scope>NUCLEOTIDE SEQUENCE</scope>
    <source>
        <strain evidence="2">136</strain>
    </source>
</reference>
<dbReference type="Gene3D" id="3.10.28.10">
    <property type="entry name" value="Homing endonucleases"/>
    <property type="match status" value="2"/>
</dbReference>
<dbReference type="InterPro" id="IPR004860">
    <property type="entry name" value="LAGLIDADG_dom"/>
</dbReference>
<dbReference type="InterPro" id="IPR027434">
    <property type="entry name" value="Homing_endonucl"/>
</dbReference>
<gene>
    <name evidence="2" type="primary">orf233</name>
</gene>
<feature type="domain" description="Homing endonuclease LAGLIDADG" evidence="1">
    <location>
        <begin position="26"/>
        <end position="209"/>
    </location>
</feature>
<accession>Q950P1</accession>
<geneLocation type="mitochondrion" evidence="2"/>
<dbReference type="GeneID" id="803663"/>
<organism evidence="2">
    <name type="scientific">Rhizophydium sp. 136</name>
    <dbReference type="NCBI Taxonomy" id="60187"/>
    <lineage>
        <taxon>Eukaryota</taxon>
        <taxon>Fungi</taxon>
        <taxon>Fungi incertae sedis</taxon>
        <taxon>Chytridiomycota</taxon>
        <taxon>Chytridiomycota incertae sedis</taxon>
        <taxon>Chytridiomycetes</taxon>
        <taxon>Rhizophydiales</taxon>
        <taxon>Rhizophydiaceae</taxon>
        <taxon>Rhizophydium</taxon>
    </lineage>
</organism>
<keyword evidence="2" id="KW-0496">Mitochondrion</keyword>
<evidence type="ECO:0000313" key="2">
    <source>
        <dbReference type="EMBL" id="AAK84267.1"/>
    </source>
</evidence>
<feature type="non-terminal residue" evidence="2">
    <location>
        <position position="1"/>
    </location>
</feature>
<evidence type="ECO:0000259" key="1">
    <source>
        <dbReference type="Pfam" id="PF03161"/>
    </source>
</evidence>
<protein>
    <submittedName>
        <fullName evidence="2">Orf233</fullName>
    </submittedName>
</protein>
<dbReference type="EMBL" id="AF404306">
    <property type="protein sequence ID" value="AAK84267.1"/>
    <property type="molecule type" value="Genomic_DNA"/>
</dbReference>
<reference evidence="2" key="1">
    <citation type="submission" date="2001-07" db="EMBL/GenBank/DDBJ databases">
        <authorList>
            <person name="Lang F.B.F."/>
        </authorList>
    </citation>
    <scope>NUCLEOTIDE SEQUENCE</scope>
    <source>
        <strain evidence="2">136</strain>
    </source>
</reference>
<dbReference type="GO" id="GO:0004519">
    <property type="term" value="F:endonuclease activity"/>
    <property type="evidence" value="ECO:0007669"/>
    <property type="project" value="InterPro"/>
</dbReference>
<name>Q950P1_9FUNG</name>
<dbReference type="SUPFAM" id="SSF55608">
    <property type="entry name" value="Homing endonucleases"/>
    <property type="match status" value="1"/>
</dbReference>
<sequence>PFWSTGNGSVAANRAGPHNIDVLCLLFGSLLGDSSGSWPKNQKNPLFKFYQGEVNSSYILWLWKFFHDRGYTTNLEPVYRVHTRSKALPRSSVKEQEYREFRILTLPSLNWLFSVFYPYNIQGDVGLKVLPSNELLHIYLSPLAIAIWFMDDGCLSGQGFRFSTHSFTYSELERLQGVLLDMYDLQCTIHSTNEHKRGGKESYYLYVNSVSRIHFINLVKPYMHSSMLYKINL</sequence>
<dbReference type="Pfam" id="PF03161">
    <property type="entry name" value="LAGLIDADG_2"/>
    <property type="match status" value="1"/>
</dbReference>
<proteinExistence type="predicted"/>
<dbReference type="AlphaFoldDB" id="Q950P1"/>
<dbReference type="RefSeq" id="NP_150337.1">
    <property type="nucleotide sequence ID" value="NC_003053.1"/>
</dbReference>